<evidence type="ECO:0000313" key="2">
    <source>
        <dbReference type="WBParaSite" id="PS1159_v2.g18891.t1"/>
    </source>
</evidence>
<name>A0AC35FNP2_9BILA</name>
<dbReference type="Proteomes" id="UP000887580">
    <property type="component" value="Unplaced"/>
</dbReference>
<evidence type="ECO:0000313" key="1">
    <source>
        <dbReference type="Proteomes" id="UP000887580"/>
    </source>
</evidence>
<accession>A0AC35FNP2</accession>
<reference evidence="2" key="1">
    <citation type="submission" date="2022-11" db="UniProtKB">
        <authorList>
            <consortium name="WormBaseParasite"/>
        </authorList>
    </citation>
    <scope>IDENTIFICATION</scope>
</reference>
<organism evidence="1 2">
    <name type="scientific">Panagrolaimus sp. PS1159</name>
    <dbReference type="NCBI Taxonomy" id="55785"/>
    <lineage>
        <taxon>Eukaryota</taxon>
        <taxon>Metazoa</taxon>
        <taxon>Ecdysozoa</taxon>
        <taxon>Nematoda</taxon>
        <taxon>Chromadorea</taxon>
        <taxon>Rhabditida</taxon>
        <taxon>Tylenchina</taxon>
        <taxon>Panagrolaimomorpha</taxon>
        <taxon>Panagrolaimoidea</taxon>
        <taxon>Panagrolaimidae</taxon>
        <taxon>Panagrolaimus</taxon>
    </lineage>
</organism>
<dbReference type="WBParaSite" id="PS1159_v2.g18891.t1">
    <property type="protein sequence ID" value="PS1159_v2.g18891.t1"/>
    <property type="gene ID" value="PS1159_v2.g18891"/>
</dbReference>
<sequence>MSELTPRDEDNSLWGVVEGFYGRPWTTEQRHDLFKRLRENGLNSYLYAPKDDEKHRAKWRELYTESECDLLRSLIEAAITSNIRFIYALSPGVDITYSDKNEIQMVKEKLRQVQQLGCNAFALLYDDILAEMRPADRDEYDSFADAQVALTNECYTFLGEPSFSFCPTEYRGNVGLLSNQYLQTVGQKLNLNIHVMWTGPAVVSRTITEDHLKIVGHVLKRKPLIWDNLHANDYDPKRVFLGPFYGRSVHIKKHISGLLLNPNCQYEANYLPLYTLGEWNQASEDFDIAQCDGHLPKITYDPEKAIARGIAKWVHVFNGNIGPSIPPISSVESQINPIIDSAILSNAVPPPSIRTCEGNEMLPPEATDLPAPVYTSPIGTATTVTVQAFPINESVMNVADTHKLPTIVNSLSVDYSEPMEIYSKDDEQGSPMEIYEALKHPLTQEEQKSYIRDPVGANFVDSKNAINTFVDFYYLPFNIGENGLKVLKDFQWLHEHANIMGKNIPFENAKAKSEWKKRKEWISNLVHIITQFYVDLIEAPNRSLAQELFPFVYEMHSIMSVLKAVLEWMEDGCLRKIPEEQGDWWDISHLQEEPWSLGGGLLPDLQKLIVKTPEVADFFSLKYATLPTAACFTLETVNIEEINRLDLYEHFTVEGEKTLCNNDKDFYNQYIAMFEPYYTALNHFVAKEIIPGAESRTCSYFFAIDDIVSILKTDVDFQQRLGGLSTQTPDGLENVPKFAIPFKELSDEFLFRYPSYIDIRWKSEYADSPVCLRRILQCGTATLSLNGSCGCFTMVPSTLSDKLEIFLRLGFQRSTFNIPNFIILFHCL</sequence>
<proteinExistence type="predicted"/>
<protein>
    <submittedName>
        <fullName evidence="2">O-GlcNAcase</fullName>
    </submittedName>
</protein>